<comment type="caution">
    <text evidence="3">The sequence shown here is derived from an EMBL/GenBank/DDBJ whole genome shotgun (WGS) entry which is preliminary data.</text>
</comment>
<name>A0AAE0BIX3_9CHLO</name>
<evidence type="ECO:0000256" key="1">
    <source>
        <dbReference type="SAM" id="MobiDB-lite"/>
    </source>
</evidence>
<feature type="compositionally biased region" description="Acidic residues" evidence="1">
    <location>
        <begin position="644"/>
        <end position="656"/>
    </location>
</feature>
<dbReference type="EMBL" id="LGRX02034814">
    <property type="protein sequence ID" value="KAK3236849.1"/>
    <property type="molecule type" value="Genomic_DNA"/>
</dbReference>
<evidence type="ECO:0000313" key="4">
    <source>
        <dbReference type="Proteomes" id="UP001190700"/>
    </source>
</evidence>
<evidence type="ECO:0000313" key="3">
    <source>
        <dbReference type="EMBL" id="KAK3236849.1"/>
    </source>
</evidence>
<accession>A0AAE0BIX3</accession>
<feature type="non-terminal residue" evidence="3">
    <location>
        <position position="693"/>
    </location>
</feature>
<reference evidence="3 4" key="1">
    <citation type="journal article" date="2015" name="Genome Biol. Evol.">
        <title>Comparative Genomics of a Bacterivorous Green Alga Reveals Evolutionary Causalities and Consequences of Phago-Mixotrophic Mode of Nutrition.</title>
        <authorList>
            <person name="Burns J.A."/>
            <person name="Paasch A."/>
            <person name="Narechania A."/>
            <person name="Kim E."/>
        </authorList>
    </citation>
    <scope>NUCLEOTIDE SEQUENCE [LARGE SCALE GENOMIC DNA]</scope>
    <source>
        <strain evidence="3 4">PLY_AMNH</strain>
    </source>
</reference>
<dbReference type="AlphaFoldDB" id="A0AAE0BIX3"/>
<dbReference type="Proteomes" id="UP001190700">
    <property type="component" value="Unassembled WGS sequence"/>
</dbReference>
<keyword evidence="2" id="KW-1133">Transmembrane helix</keyword>
<keyword evidence="4" id="KW-1185">Reference proteome</keyword>
<evidence type="ECO:0008006" key="5">
    <source>
        <dbReference type="Google" id="ProtNLM"/>
    </source>
</evidence>
<sequence>MKSGERSVCGVPELYSQYSYTLPGRSVEVTGCVSLLEEQVVLTPTEDEVFVTTLTDNTLYARYVAHRDVVSSEDPDQTCGEILTEQGVTCSDNIAFDPGNLTNYLDVLSNGTCYCARRENNIVWGIEDLLLMLQVGYNSRVLGTSASVTTIVRRHDGSEEDLYTYTPESSSVLNMTVGQILSWLDLDLDRRLDESPNDYWLDTEALESSDLKQNLLTYGNSGFPYLRTTGAVINMRHEFYNYNLAPGYESERGFFNSGAETVCILYLSAAYKWSEKWSDPETSYGEDTDNVFVGSGRRRGRGGGGCAKLLRAGWWGLQAASRAGGGGWQATRPYQGAKAVGLWRLWGAGPEVVPKVGEPGAGVVALAEEWEGKELEKMLGAALRAGAELSVKGGWRGRHHWGGEALGNWGVFSPKGEEFEVEDGAAEAVEEAGLGAGDALEAPLKLPLSVAEVDDGLFRGLRREAGGEEAAFGGDGIIEGGGGRFLGGGGSCFEEVADGFDSLIGQRIYGLRFSISSGGYIGSFSIVYFISFLIRGIVLLETTNAVVVIIASTMLGDKSVLYSNLLFERLDATLEYARFAARAIVASAIFDLIDDNAGGTISKMELFERLRVLFLNDERMGVEQTAMLVEFMMGGVKRDAESGEKDEDEDEDDDEENQSKKRRQTGGGLCGLKMMRGTNCDAINRQDWVNMFT</sequence>
<organism evidence="3 4">
    <name type="scientific">Cymbomonas tetramitiformis</name>
    <dbReference type="NCBI Taxonomy" id="36881"/>
    <lineage>
        <taxon>Eukaryota</taxon>
        <taxon>Viridiplantae</taxon>
        <taxon>Chlorophyta</taxon>
        <taxon>Pyramimonadophyceae</taxon>
        <taxon>Pyramimonadales</taxon>
        <taxon>Pyramimonadaceae</taxon>
        <taxon>Cymbomonas</taxon>
    </lineage>
</organism>
<keyword evidence="2" id="KW-0812">Transmembrane</keyword>
<feature type="transmembrane region" description="Helical" evidence="2">
    <location>
        <begin position="509"/>
        <end position="530"/>
    </location>
</feature>
<keyword evidence="2" id="KW-0472">Membrane</keyword>
<protein>
    <recommendedName>
        <fullName evidence="5">EF-hand domain-containing protein</fullName>
    </recommendedName>
</protein>
<feature type="region of interest" description="Disordered" evidence="1">
    <location>
        <begin position="639"/>
        <end position="668"/>
    </location>
</feature>
<proteinExistence type="predicted"/>
<dbReference type="InterPro" id="IPR018247">
    <property type="entry name" value="EF_Hand_1_Ca_BS"/>
</dbReference>
<evidence type="ECO:0000256" key="2">
    <source>
        <dbReference type="SAM" id="Phobius"/>
    </source>
</evidence>
<dbReference type="PROSITE" id="PS00018">
    <property type="entry name" value="EF_HAND_1"/>
    <property type="match status" value="1"/>
</dbReference>
<gene>
    <name evidence="3" type="ORF">CYMTET_53039</name>
</gene>